<accession>A0ABT1U2Z2</accession>
<dbReference type="RefSeq" id="WP_256614299.1">
    <property type="nucleotide sequence ID" value="NZ_JANIBK010000019.1"/>
</dbReference>
<feature type="transmembrane region" description="Helical" evidence="7">
    <location>
        <begin position="291"/>
        <end position="311"/>
    </location>
</feature>
<dbReference type="CDD" id="cd06854">
    <property type="entry name" value="GT_WbpL_WbcO_like"/>
    <property type="match status" value="1"/>
</dbReference>
<reference evidence="8 9" key="1">
    <citation type="submission" date="2022-07" db="EMBL/GenBank/DDBJ databases">
        <title>Methylomonas rivi sp. nov., Methylomonas rosea sp. nov., Methylomonas aureus sp. nov. and Methylomonas subterranea sp. nov., four novel methanotrophs isolated from a freshwater creek and the deep terrestrial subsurface.</title>
        <authorList>
            <person name="Abin C."/>
            <person name="Sankaranarayanan K."/>
            <person name="Garner C."/>
            <person name="Sindelar R."/>
            <person name="Kotary K."/>
            <person name="Garner R."/>
            <person name="Barclay S."/>
            <person name="Lawson P."/>
            <person name="Krumholz L."/>
        </authorList>
    </citation>
    <scope>NUCLEOTIDE SEQUENCE [LARGE SCALE GENOMIC DNA]</scope>
    <source>
        <strain evidence="8 9">WSC-6</strain>
    </source>
</reference>
<dbReference type="EMBL" id="JANIBK010000019">
    <property type="protein sequence ID" value="MCQ8127938.1"/>
    <property type="molecule type" value="Genomic_DNA"/>
</dbReference>
<evidence type="ECO:0000256" key="2">
    <source>
        <dbReference type="ARBA" id="ARBA00022475"/>
    </source>
</evidence>
<comment type="caution">
    <text evidence="8">The sequence shown here is derived from an EMBL/GenBank/DDBJ whole genome shotgun (WGS) entry which is preliminary data.</text>
</comment>
<feature type="transmembrane region" description="Helical" evidence="7">
    <location>
        <begin position="189"/>
        <end position="206"/>
    </location>
</feature>
<keyword evidence="4 7" id="KW-0812">Transmembrane</keyword>
<keyword evidence="5 7" id="KW-1133">Transmembrane helix</keyword>
<comment type="subcellular location">
    <subcellularLocation>
        <location evidence="1">Cell membrane</location>
        <topology evidence="1">Multi-pass membrane protein</topology>
    </subcellularLocation>
</comment>
<feature type="transmembrane region" description="Helical" evidence="7">
    <location>
        <begin position="142"/>
        <end position="159"/>
    </location>
</feature>
<evidence type="ECO:0000256" key="7">
    <source>
        <dbReference type="SAM" id="Phobius"/>
    </source>
</evidence>
<keyword evidence="9" id="KW-1185">Reference proteome</keyword>
<feature type="transmembrane region" description="Helical" evidence="7">
    <location>
        <begin position="47"/>
        <end position="66"/>
    </location>
</feature>
<keyword evidence="2" id="KW-1003">Cell membrane</keyword>
<evidence type="ECO:0000256" key="6">
    <source>
        <dbReference type="ARBA" id="ARBA00023136"/>
    </source>
</evidence>
<dbReference type="PANTHER" id="PTHR22926">
    <property type="entry name" value="PHOSPHO-N-ACETYLMURAMOYL-PENTAPEPTIDE-TRANSFERASE"/>
    <property type="match status" value="1"/>
</dbReference>
<feature type="transmembrane region" description="Helical" evidence="7">
    <location>
        <begin position="213"/>
        <end position="234"/>
    </location>
</feature>
<feature type="transmembrane region" description="Helical" evidence="7">
    <location>
        <begin position="317"/>
        <end position="335"/>
    </location>
</feature>
<keyword evidence="3" id="KW-0808">Transferase</keyword>
<feature type="transmembrane region" description="Helical" evidence="7">
    <location>
        <begin position="101"/>
        <end position="122"/>
    </location>
</feature>
<feature type="transmembrane region" description="Helical" evidence="7">
    <location>
        <begin position="240"/>
        <end position="260"/>
    </location>
</feature>
<evidence type="ECO:0000256" key="5">
    <source>
        <dbReference type="ARBA" id="ARBA00022989"/>
    </source>
</evidence>
<dbReference type="InterPro" id="IPR000715">
    <property type="entry name" value="Glycosyl_transferase_4"/>
</dbReference>
<sequence>MNNVGLFLLTGLAAFSITGILRRYAIAKSVMDIPNHRSSHTKPTPRGGGLGIVLAFGCALALLKSAQLIDSSVAALMGATLLVAGIGFCDDHTHVPARWRFLTHSVAALLILIVMGGFPLVLLASPLDGILRRGLIDLSWPGYLFGTLWLVWFLNLFNFMDGTDGIAASESLFMSMTLAGYAYYLDGSLFYICLSLSAASLGFLFWNWPKAKIFMGDVGSGFLGLWIGVLILMAAQQAAVLLYCGLILFGIFLVDATYTLGVRFMSGQKWYDAHCSHAYQRAAKQHGHLRVLLACWLINLGWLLPVSFWVFVHPSHGLAGVAVAYLPLVCVAHRFKAGQTDWAHS</sequence>
<proteinExistence type="predicted"/>
<dbReference type="PANTHER" id="PTHR22926:SF3">
    <property type="entry name" value="UNDECAPRENYL-PHOSPHATE ALPHA-N-ACETYLGLUCOSAMINYL 1-PHOSPHATE TRANSFERASE"/>
    <property type="match status" value="1"/>
</dbReference>
<dbReference type="Pfam" id="PF00953">
    <property type="entry name" value="Glycos_transf_4"/>
    <property type="match status" value="1"/>
</dbReference>
<name>A0ABT1U2Z2_9GAMM</name>
<keyword evidence="6 7" id="KW-0472">Membrane</keyword>
<evidence type="ECO:0000313" key="9">
    <source>
        <dbReference type="Proteomes" id="UP001524586"/>
    </source>
</evidence>
<evidence type="ECO:0000313" key="8">
    <source>
        <dbReference type="EMBL" id="MCQ8127938.1"/>
    </source>
</evidence>
<protein>
    <submittedName>
        <fullName evidence="8">Glycosyltransferase family 4 protein</fullName>
    </submittedName>
</protein>
<evidence type="ECO:0000256" key="1">
    <source>
        <dbReference type="ARBA" id="ARBA00004651"/>
    </source>
</evidence>
<feature type="transmembrane region" description="Helical" evidence="7">
    <location>
        <begin position="6"/>
        <end position="26"/>
    </location>
</feature>
<gene>
    <name evidence="8" type="ORF">NP596_05630</name>
</gene>
<evidence type="ECO:0000256" key="4">
    <source>
        <dbReference type="ARBA" id="ARBA00022692"/>
    </source>
</evidence>
<evidence type="ECO:0000256" key="3">
    <source>
        <dbReference type="ARBA" id="ARBA00022679"/>
    </source>
</evidence>
<dbReference type="Proteomes" id="UP001524586">
    <property type="component" value="Unassembled WGS sequence"/>
</dbReference>
<organism evidence="8 9">
    <name type="scientific">Methylomonas rivi</name>
    <dbReference type="NCBI Taxonomy" id="2952226"/>
    <lineage>
        <taxon>Bacteria</taxon>
        <taxon>Pseudomonadati</taxon>
        <taxon>Pseudomonadota</taxon>
        <taxon>Gammaproteobacteria</taxon>
        <taxon>Methylococcales</taxon>
        <taxon>Methylococcaceae</taxon>
        <taxon>Methylomonas</taxon>
    </lineage>
</organism>
<feature type="transmembrane region" description="Helical" evidence="7">
    <location>
        <begin position="72"/>
        <end position="89"/>
    </location>
</feature>